<feature type="compositionally biased region" description="Gly residues" evidence="2">
    <location>
        <begin position="173"/>
        <end position="184"/>
    </location>
</feature>
<dbReference type="PANTHER" id="PTHR13082">
    <property type="entry name" value="SAP18"/>
    <property type="match status" value="1"/>
</dbReference>
<sequence length="212" mass="23091">MQHVDDFTPTSTPPQTSELRMYTWKNATLGEITSLVKQAIPNMIQDARPGSVLSFRHIFLDLHRGLFVGRDVGVVDIEPTQQLSLDENLDNHITSEHSAETIMASQALQEKTLGSFNFVIGDYLDIAILPPTARSSQPQTTGGPMRNRGERFRRTGGGPGGAAGAVTDRFAGRLGGGIFSGNGHGQRPSKRRGQVGIDVRSEPNWKSRGRGR</sequence>
<accession>A0A9P8CU40</accession>
<feature type="compositionally biased region" description="Polar residues" evidence="2">
    <location>
        <begin position="133"/>
        <end position="142"/>
    </location>
</feature>
<name>A0A9P8CU40_MORAP</name>
<dbReference type="Proteomes" id="UP000717515">
    <property type="component" value="Unassembled WGS sequence"/>
</dbReference>
<dbReference type="InterPro" id="IPR010516">
    <property type="entry name" value="SAP18"/>
</dbReference>
<reference evidence="3" key="1">
    <citation type="submission" date="2021-07" db="EMBL/GenBank/DDBJ databases">
        <title>Draft genome of Mortierella alpina, strain LL118, isolated from an aspen leaf litter sample.</title>
        <authorList>
            <person name="Yang S."/>
            <person name="Vinatzer B.A."/>
        </authorList>
    </citation>
    <scope>NUCLEOTIDE SEQUENCE</scope>
    <source>
        <strain evidence="3">LL118</strain>
    </source>
</reference>
<evidence type="ECO:0008006" key="5">
    <source>
        <dbReference type="Google" id="ProtNLM"/>
    </source>
</evidence>
<proteinExistence type="inferred from homology"/>
<dbReference type="PANTHER" id="PTHR13082:SF0">
    <property type="entry name" value="HISTONE DEACETYLASE COMPLEX SUBUNIT SAP18"/>
    <property type="match status" value="1"/>
</dbReference>
<dbReference type="Pfam" id="PF06487">
    <property type="entry name" value="SAP18"/>
    <property type="match status" value="1"/>
</dbReference>
<organism evidence="3 4">
    <name type="scientific">Mortierella alpina</name>
    <name type="common">Oleaginous fungus</name>
    <name type="synonym">Mortierella renispora</name>
    <dbReference type="NCBI Taxonomy" id="64518"/>
    <lineage>
        <taxon>Eukaryota</taxon>
        <taxon>Fungi</taxon>
        <taxon>Fungi incertae sedis</taxon>
        <taxon>Mucoromycota</taxon>
        <taxon>Mortierellomycotina</taxon>
        <taxon>Mortierellomycetes</taxon>
        <taxon>Mortierellales</taxon>
        <taxon>Mortierellaceae</taxon>
        <taxon>Mortierella</taxon>
    </lineage>
</organism>
<evidence type="ECO:0000313" key="4">
    <source>
        <dbReference type="Proteomes" id="UP000717515"/>
    </source>
</evidence>
<dbReference type="GO" id="GO:0005634">
    <property type="term" value="C:nucleus"/>
    <property type="evidence" value="ECO:0007669"/>
    <property type="project" value="TreeGrafter"/>
</dbReference>
<dbReference type="AlphaFoldDB" id="A0A9P8CU40"/>
<comment type="caution">
    <text evidence="3">The sequence shown here is derived from an EMBL/GenBank/DDBJ whole genome shotgun (WGS) entry which is preliminary data.</text>
</comment>
<evidence type="ECO:0000256" key="2">
    <source>
        <dbReference type="SAM" id="MobiDB-lite"/>
    </source>
</evidence>
<dbReference type="EMBL" id="JAIFTL010000573">
    <property type="protein sequence ID" value="KAG9319162.1"/>
    <property type="molecule type" value="Genomic_DNA"/>
</dbReference>
<evidence type="ECO:0000313" key="3">
    <source>
        <dbReference type="EMBL" id="KAG9319162.1"/>
    </source>
</evidence>
<gene>
    <name evidence="3" type="ORF">KVV02_003259</name>
</gene>
<feature type="region of interest" description="Disordered" evidence="2">
    <location>
        <begin position="131"/>
        <end position="212"/>
    </location>
</feature>
<evidence type="ECO:0000256" key="1">
    <source>
        <dbReference type="ARBA" id="ARBA00009143"/>
    </source>
</evidence>
<comment type="similarity">
    <text evidence="1">Belongs to the SAP18 family.</text>
</comment>
<dbReference type="InterPro" id="IPR042534">
    <property type="entry name" value="SAP18_sf"/>
</dbReference>
<protein>
    <recommendedName>
        <fullName evidence="5">Sin3-associated polypeptide Sap18</fullName>
    </recommendedName>
</protein>
<dbReference type="Gene3D" id="3.10.20.550">
    <property type="entry name" value="ASAP complex, SAP18 subunit"/>
    <property type="match status" value="1"/>
</dbReference>